<dbReference type="Pfam" id="PF00912">
    <property type="entry name" value="Transgly"/>
    <property type="match status" value="1"/>
</dbReference>
<evidence type="ECO:0000259" key="22">
    <source>
        <dbReference type="Pfam" id="PF00905"/>
    </source>
</evidence>
<evidence type="ECO:0000256" key="20">
    <source>
        <dbReference type="ARBA" id="ARBA00060592"/>
    </source>
</evidence>
<evidence type="ECO:0000313" key="25">
    <source>
        <dbReference type="Proteomes" id="UP000189810"/>
    </source>
</evidence>
<evidence type="ECO:0000256" key="13">
    <source>
        <dbReference type="ARBA" id="ARBA00022984"/>
    </source>
</evidence>
<evidence type="ECO:0000256" key="5">
    <source>
        <dbReference type="ARBA" id="ARBA00022475"/>
    </source>
</evidence>
<keyword evidence="14" id="KW-1133">Transmembrane helix</keyword>
<keyword evidence="8" id="KW-0328">Glycosyltransferase</keyword>
<keyword evidence="13" id="KW-0573">Peptidoglycan synthesis</keyword>
<comment type="catalytic activity">
    <reaction evidence="18">
        <text>Preferential cleavage: (Ac)2-L-Lys-D-Ala-|-D-Ala. Also transpeptidation of peptidyl-alanyl moieties that are N-acyl substituents of D-alanine.</text>
        <dbReference type="EC" id="3.4.16.4"/>
    </reaction>
</comment>
<evidence type="ECO:0000256" key="2">
    <source>
        <dbReference type="ARBA" id="ARBA00004752"/>
    </source>
</evidence>
<dbReference type="GO" id="GO:0009252">
    <property type="term" value="P:peptidoglycan biosynthetic process"/>
    <property type="evidence" value="ECO:0007669"/>
    <property type="project" value="UniProtKB-KW"/>
</dbReference>
<evidence type="ECO:0000256" key="7">
    <source>
        <dbReference type="ARBA" id="ARBA00022670"/>
    </source>
</evidence>
<evidence type="ECO:0000256" key="6">
    <source>
        <dbReference type="ARBA" id="ARBA00022645"/>
    </source>
</evidence>
<keyword evidence="9" id="KW-0808">Transferase</keyword>
<dbReference type="OrthoDB" id="9766909at2"/>
<dbReference type="AlphaFoldDB" id="A0A1M6SSJ1"/>
<dbReference type="InterPro" id="IPR036950">
    <property type="entry name" value="PBP_transglycosylase"/>
</dbReference>
<evidence type="ECO:0000256" key="18">
    <source>
        <dbReference type="ARBA" id="ARBA00034000"/>
    </source>
</evidence>
<dbReference type="PANTHER" id="PTHR32282">
    <property type="entry name" value="BINDING PROTEIN TRANSPEPTIDASE, PUTATIVE-RELATED"/>
    <property type="match status" value="1"/>
</dbReference>
<evidence type="ECO:0000256" key="17">
    <source>
        <dbReference type="ARBA" id="ARBA00023316"/>
    </source>
</evidence>
<proteinExistence type="inferred from homology"/>
<keyword evidence="16" id="KW-0511">Multifunctional enzyme</keyword>
<dbReference type="SUPFAM" id="SSF53955">
    <property type="entry name" value="Lysozyme-like"/>
    <property type="match status" value="1"/>
</dbReference>
<reference evidence="24 25" key="1">
    <citation type="submission" date="2016-11" db="EMBL/GenBank/DDBJ databases">
        <authorList>
            <person name="Jaros S."/>
            <person name="Januszkiewicz K."/>
            <person name="Wedrychowicz H."/>
        </authorList>
    </citation>
    <scope>NUCLEOTIDE SEQUENCE [LARGE SCALE GENOMIC DNA]</scope>
    <source>
        <strain evidence="24 25">DSM 19557</strain>
    </source>
</reference>
<keyword evidence="25" id="KW-1185">Reference proteome</keyword>
<dbReference type="InterPro" id="IPR001264">
    <property type="entry name" value="Glyco_trans_51"/>
</dbReference>
<evidence type="ECO:0000256" key="3">
    <source>
        <dbReference type="ARBA" id="ARBA00007090"/>
    </source>
</evidence>
<evidence type="ECO:0000256" key="12">
    <source>
        <dbReference type="ARBA" id="ARBA00022960"/>
    </source>
</evidence>
<comment type="subcellular location">
    <subcellularLocation>
        <location evidence="1">Cell membrane</location>
    </subcellularLocation>
</comment>
<feature type="region of interest" description="Disordered" evidence="21">
    <location>
        <begin position="701"/>
        <end position="727"/>
    </location>
</feature>
<dbReference type="Pfam" id="PF00905">
    <property type="entry name" value="Transpeptidase"/>
    <property type="match status" value="1"/>
</dbReference>
<dbReference type="SUPFAM" id="SSF56601">
    <property type="entry name" value="beta-lactamase/transpeptidase-like"/>
    <property type="match status" value="1"/>
</dbReference>
<feature type="domain" description="Penicillin-binding protein transpeptidase" evidence="22">
    <location>
        <begin position="392"/>
        <end position="628"/>
    </location>
</feature>
<evidence type="ECO:0000256" key="15">
    <source>
        <dbReference type="ARBA" id="ARBA00023136"/>
    </source>
</evidence>
<dbReference type="GO" id="GO:0008955">
    <property type="term" value="F:peptidoglycan glycosyltransferase activity"/>
    <property type="evidence" value="ECO:0007669"/>
    <property type="project" value="UniProtKB-EC"/>
</dbReference>
<accession>A0A1M6SSJ1</accession>
<dbReference type="InterPro" id="IPR012338">
    <property type="entry name" value="Beta-lactam/transpept-like"/>
</dbReference>
<dbReference type="InterPro" id="IPR023346">
    <property type="entry name" value="Lysozyme-like_dom_sf"/>
</dbReference>
<evidence type="ECO:0000256" key="14">
    <source>
        <dbReference type="ARBA" id="ARBA00022989"/>
    </source>
</evidence>
<keyword evidence="10" id="KW-0812">Transmembrane</keyword>
<dbReference type="PANTHER" id="PTHR32282:SF11">
    <property type="entry name" value="PENICILLIN-BINDING PROTEIN 1B"/>
    <property type="match status" value="1"/>
</dbReference>
<dbReference type="EMBL" id="LT670846">
    <property type="protein sequence ID" value="SHK47626.1"/>
    <property type="molecule type" value="Genomic_DNA"/>
</dbReference>
<name>A0A1M6SSJ1_9AQUI</name>
<dbReference type="GO" id="GO:0030288">
    <property type="term" value="C:outer membrane-bounded periplasmic space"/>
    <property type="evidence" value="ECO:0007669"/>
    <property type="project" value="TreeGrafter"/>
</dbReference>
<evidence type="ECO:0000259" key="23">
    <source>
        <dbReference type="Pfam" id="PF00912"/>
    </source>
</evidence>
<comment type="similarity">
    <text evidence="3">In the C-terminal section; belongs to the transpeptidase family.</text>
</comment>
<comment type="catalytic activity">
    <reaction evidence="19">
        <text>[GlcNAc-(1-&gt;4)-Mur2Ac(oyl-L-Ala-gamma-D-Glu-L-Lys-D-Ala-D-Ala)](n)-di-trans,octa-cis-undecaprenyl diphosphate + beta-D-GlcNAc-(1-&gt;4)-Mur2Ac(oyl-L-Ala-gamma-D-Glu-L-Lys-D-Ala-D-Ala)-di-trans,octa-cis-undecaprenyl diphosphate = [GlcNAc-(1-&gt;4)-Mur2Ac(oyl-L-Ala-gamma-D-Glu-L-Lys-D-Ala-D-Ala)](n+1)-di-trans,octa-cis-undecaprenyl diphosphate + di-trans,octa-cis-undecaprenyl diphosphate + H(+)</text>
        <dbReference type="Rhea" id="RHEA:23708"/>
        <dbReference type="Rhea" id="RHEA-COMP:9602"/>
        <dbReference type="Rhea" id="RHEA-COMP:9603"/>
        <dbReference type="ChEBI" id="CHEBI:15378"/>
        <dbReference type="ChEBI" id="CHEBI:58405"/>
        <dbReference type="ChEBI" id="CHEBI:60033"/>
        <dbReference type="ChEBI" id="CHEBI:78435"/>
        <dbReference type="EC" id="2.4.99.28"/>
    </reaction>
</comment>
<keyword evidence="15" id="KW-0472">Membrane</keyword>
<dbReference type="FunFam" id="1.10.3810.10:FF:000003">
    <property type="entry name" value="Penicillin-binding protein 1a"/>
    <property type="match status" value="1"/>
</dbReference>
<dbReference type="STRING" id="381751.SAMN05444391_1148"/>
<protein>
    <submittedName>
        <fullName evidence="24">Penicillin-binding protein 1A</fullName>
    </submittedName>
</protein>
<dbReference type="GO" id="GO:0008658">
    <property type="term" value="F:penicillin binding"/>
    <property type="evidence" value="ECO:0007669"/>
    <property type="project" value="InterPro"/>
</dbReference>
<evidence type="ECO:0000256" key="9">
    <source>
        <dbReference type="ARBA" id="ARBA00022679"/>
    </source>
</evidence>
<dbReference type="GO" id="GO:0071555">
    <property type="term" value="P:cell wall organization"/>
    <property type="evidence" value="ECO:0007669"/>
    <property type="project" value="UniProtKB-KW"/>
</dbReference>
<dbReference type="GO" id="GO:0008360">
    <property type="term" value="P:regulation of cell shape"/>
    <property type="evidence" value="ECO:0007669"/>
    <property type="project" value="UniProtKB-KW"/>
</dbReference>
<keyword evidence="11" id="KW-0378">Hydrolase</keyword>
<evidence type="ECO:0000256" key="16">
    <source>
        <dbReference type="ARBA" id="ARBA00023268"/>
    </source>
</evidence>
<keyword evidence="17" id="KW-0961">Cell wall biogenesis/degradation</keyword>
<evidence type="ECO:0000256" key="4">
    <source>
        <dbReference type="ARBA" id="ARBA00007739"/>
    </source>
</evidence>
<comment type="pathway">
    <text evidence="2">Cell wall biogenesis; peptidoglycan biosynthesis.</text>
</comment>
<dbReference type="Gene3D" id="3.40.710.10">
    <property type="entry name" value="DD-peptidase/beta-lactamase superfamily"/>
    <property type="match status" value="2"/>
</dbReference>
<evidence type="ECO:0000256" key="21">
    <source>
        <dbReference type="SAM" id="MobiDB-lite"/>
    </source>
</evidence>
<keyword evidence="6" id="KW-0121">Carboxypeptidase</keyword>
<evidence type="ECO:0000256" key="11">
    <source>
        <dbReference type="ARBA" id="ARBA00022801"/>
    </source>
</evidence>
<feature type="compositionally biased region" description="Polar residues" evidence="21">
    <location>
        <begin position="701"/>
        <end position="710"/>
    </location>
</feature>
<comment type="pathway">
    <text evidence="20">Glycan biosynthesis.</text>
</comment>
<organism evidence="24 25">
    <name type="scientific">Thermocrinis minervae</name>
    <dbReference type="NCBI Taxonomy" id="381751"/>
    <lineage>
        <taxon>Bacteria</taxon>
        <taxon>Pseudomonadati</taxon>
        <taxon>Aquificota</taxon>
        <taxon>Aquificia</taxon>
        <taxon>Aquificales</taxon>
        <taxon>Aquificaceae</taxon>
        <taxon>Thermocrinis</taxon>
    </lineage>
</organism>
<evidence type="ECO:0000256" key="1">
    <source>
        <dbReference type="ARBA" id="ARBA00004236"/>
    </source>
</evidence>
<dbReference type="GO" id="GO:0005886">
    <property type="term" value="C:plasma membrane"/>
    <property type="evidence" value="ECO:0007669"/>
    <property type="project" value="UniProtKB-SubCell"/>
</dbReference>
<comment type="similarity">
    <text evidence="4">In the N-terminal section; belongs to the glycosyltransferase 51 family.</text>
</comment>
<feature type="domain" description="Glycosyl transferase family 51" evidence="23">
    <location>
        <begin position="53"/>
        <end position="223"/>
    </location>
</feature>
<evidence type="ECO:0000256" key="8">
    <source>
        <dbReference type="ARBA" id="ARBA00022676"/>
    </source>
</evidence>
<dbReference type="Proteomes" id="UP000189810">
    <property type="component" value="Chromosome I"/>
</dbReference>
<dbReference type="NCBIfam" id="TIGR02074">
    <property type="entry name" value="PBP_1a_fam"/>
    <property type="match status" value="1"/>
</dbReference>
<dbReference type="GO" id="GO:0009002">
    <property type="term" value="F:serine-type D-Ala-D-Ala carboxypeptidase activity"/>
    <property type="evidence" value="ECO:0007669"/>
    <property type="project" value="UniProtKB-EC"/>
</dbReference>
<dbReference type="RefSeq" id="WP_079654255.1">
    <property type="nucleotide sequence ID" value="NZ_LT670846.1"/>
</dbReference>
<keyword evidence="7" id="KW-0645">Protease</keyword>
<evidence type="ECO:0000256" key="10">
    <source>
        <dbReference type="ARBA" id="ARBA00022692"/>
    </source>
</evidence>
<evidence type="ECO:0000313" key="24">
    <source>
        <dbReference type="EMBL" id="SHK47626.1"/>
    </source>
</evidence>
<dbReference type="InterPro" id="IPR001460">
    <property type="entry name" value="PCN-bd_Tpept"/>
</dbReference>
<sequence>MKKLILLSLLVFVFVPFAFLFTLSLDLPSVENLKRWKPPEATVIYDYKGRVFGDVGIQRRYYVPLSEIPLHVRQAFIAAEDRNFYMHPGVDPIAIVRAVVANLRHREVVQGASTITQQLAKNLFLTPERSIKRKIKEALLALKIERTFSKDQILEMYLNYIYLGQGAYGVEAASRIYFGKHVKDLTLDEAALLAALPKAPSKYNPFRNPEGVLERRNYVLYRMYEDGYISKEDYERYTKKPIHVKLENRYYGMDYFLDYVKDYLVNKYGEVILAGGYKVYTTVDKDLQIHAQQAVKRGVLRVAKANGIPYLPEDPYEVQKIYDSQETDLKPGKVYIGKVQNVSEDSMEIAIKDKVFQVKDVKLPVEKGDFVLVRVYRRKGELQIEVLPDLQGALVSLDVKTGAIRAMVGGYSYLRSPYNRAVYAKRQPGSAIKPIIYLAALMKGYTQVSQIDATPRSFYDPSKGKEWTPSNYEGEQYGMVTLRTALAKSINTATVNLLADIGFDLPIEIGRKLGIELKPYYSMALGSIEVTPLKLTSAFQAFANLGTYCKPYFVEKIVAPDGTILEENKPQCQQVLPPQETRVLVDMLRAVILEGTGVAASSMDRILAGKTGTTNDYMDAWFVGFSPNIVAGVWVGFDAKRSMGKGMAGAKVALPIWMDYMSVAAFMYPKEDFPIPDGVVVVNCPTPMLFVAGTEGVCSQNQKSTDQQTQDELKGIVNPDLLKDRKP</sequence>
<dbReference type="GO" id="GO:0006508">
    <property type="term" value="P:proteolysis"/>
    <property type="evidence" value="ECO:0007669"/>
    <property type="project" value="UniProtKB-KW"/>
</dbReference>
<keyword evidence="5" id="KW-1003">Cell membrane</keyword>
<dbReference type="InterPro" id="IPR050396">
    <property type="entry name" value="Glycosyltr_51/Transpeptidase"/>
</dbReference>
<evidence type="ECO:0000256" key="19">
    <source>
        <dbReference type="ARBA" id="ARBA00049902"/>
    </source>
</evidence>
<gene>
    <name evidence="24" type="ORF">SAMN05444391_1148</name>
</gene>
<dbReference type="Gene3D" id="1.10.3810.10">
    <property type="entry name" value="Biosynthetic peptidoglycan transglycosylase-like"/>
    <property type="match status" value="1"/>
</dbReference>
<keyword evidence="12" id="KW-0133">Cell shape</keyword>